<comment type="caution">
    <text evidence="3">The sequence shown here is derived from an EMBL/GenBank/DDBJ whole genome shotgun (WGS) entry which is preliminary data.</text>
</comment>
<keyword evidence="1" id="KW-0472">Membrane</keyword>
<dbReference type="SUPFAM" id="SSF58113">
    <property type="entry name" value="Apolipoprotein A-I"/>
    <property type="match status" value="1"/>
</dbReference>
<dbReference type="PANTHER" id="PTHR28268:SF1">
    <property type="entry name" value="MICOS SUBUNIT MIC26"/>
    <property type="match status" value="1"/>
</dbReference>
<dbReference type="PANTHER" id="PTHR28268">
    <property type="entry name" value="MICOS SUBUNIT MIC26"/>
    <property type="match status" value="1"/>
</dbReference>
<comment type="subunit">
    <text evidence="1">Component of the mitochondrial contact site and cristae organizing system (MICOS) complex.</text>
</comment>
<comment type="function">
    <text evidence="1">Component of the MICOS complex, a large protein complex of the mitochondrial inner membrane that plays crucial roles in the maintenance of crista junctions, inner membrane architecture, and formation of contact sites to the outer membrane.</text>
</comment>
<organism evidence="3 4">
    <name type="scientific">Phycomyces blakesleeanus</name>
    <dbReference type="NCBI Taxonomy" id="4837"/>
    <lineage>
        <taxon>Eukaryota</taxon>
        <taxon>Fungi</taxon>
        <taxon>Fungi incertae sedis</taxon>
        <taxon>Mucoromycota</taxon>
        <taxon>Mucoromycotina</taxon>
        <taxon>Mucoromycetes</taxon>
        <taxon>Mucorales</taxon>
        <taxon>Phycomycetaceae</taxon>
        <taxon>Phycomyces</taxon>
    </lineage>
</organism>
<keyword evidence="1" id="KW-0999">Mitochondrion inner membrane</keyword>
<dbReference type="EMBL" id="JBCLYO010000001">
    <property type="protein sequence ID" value="KAL0097423.1"/>
    <property type="molecule type" value="Genomic_DNA"/>
</dbReference>
<evidence type="ECO:0000256" key="2">
    <source>
        <dbReference type="SAM" id="MobiDB-lite"/>
    </source>
</evidence>
<keyword evidence="1" id="KW-0496">Mitochondrion</keyword>
<comment type="subcellular location">
    <subcellularLocation>
        <location evidence="1">Mitochondrion inner membrane</location>
    </subcellularLocation>
</comment>
<evidence type="ECO:0000313" key="3">
    <source>
        <dbReference type="EMBL" id="KAL0097423.1"/>
    </source>
</evidence>
<evidence type="ECO:0000313" key="4">
    <source>
        <dbReference type="Proteomes" id="UP001448207"/>
    </source>
</evidence>
<dbReference type="Pfam" id="PF09769">
    <property type="entry name" value="ApoO"/>
    <property type="match status" value="1"/>
</dbReference>
<proteinExistence type="predicted"/>
<dbReference type="Proteomes" id="UP001448207">
    <property type="component" value="Unassembled WGS sequence"/>
</dbReference>
<sequence length="307" mass="34064">MSDINHKKKKDVTLSSVVLSQFFIYIYYIIFYCLLFHPLLFLVQMFSPVLRRSLVTAAATSAVVASSMPSTVYAEEKKLSIYDEPKPKVIIVESPTKLEEHVAYAQKYANNTIEEGKGHVDSLHQKLKNFENDVKATVRETVTDEDVLPNALYVGVAALAGTIIARKHNVVVRFLTSSALAYGAAVYLLPKTTHNIGVQAERLEQRYPELQSVHHSVDQVVHEVRQEVEGVLAQLRGAVDSNASSLASQFQSGLDKVKGETSNVESQVSAKVEQGKKTFSDVKKDVESMYSTRSTPAVEETLKKSKD</sequence>
<protein>
    <recommendedName>
        <fullName evidence="1">MICOS complex subunit</fullName>
    </recommendedName>
</protein>
<gene>
    <name evidence="3" type="ORF">J3Q64DRAFT_1713277</name>
</gene>
<accession>A0ABR3BEZ9</accession>
<reference evidence="3 4" key="1">
    <citation type="submission" date="2024-04" db="EMBL/GenBank/DDBJ databases">
        <title>Symmetric and asymmetric DNA N6-adenine methylation regulates different biological responses in Mucorales.</title>
        <authorList>
            <consortium name="Lawrence Berkeley National Laboratory"/>
            <person name="Lax C."/>
            <person name="Mondo S.J."/>
            <person name="Osorio-Concepcion M."/>
            <person name="Muszewska A."/>
            <person name="Corrochano-Luque M."/>
            <person name="Gutierrez G."/>
            <person name="Riley R."/>
            <person name="Lipzen A."/>
            <person name="Guo J."/>
            <person name="Hundley H."/>
            <person name="Amirebrahimi M."/>
            <person name="Ng V."/>
            <person name="Lorenzo-Gutierrez D."/>
            <person name="Binder U."/>
            <person name="Yang J."/>
            <person name="Song Y."/>
            <person name="Canovas D."/>
            <person name="Navarro E."/>
            <person name="Freitag M."/>
            <person name="Gabaldon T."/>
            <person name="Grigoriev I.V."/>
            <person name="Corrochano L.M."/>
            <person name="Nicolas F.E."/>
            <person name="Garre V."/>
        </authorList>
    </citation>
    <scope>NUCLEOTIDE SEQUENCE [LARGE SCALE GENOMIC DNA]</scope>
    <source>
        <strain evidence="3 4">L51</strain>
    </source>
</reference>
<evidence type="ECO:0000256" key="1">
    <source>
        <dbReference type="RuleBase" id="RU363021"/>
    </source>
</evidence>
<feature type="transmembrane region" description="Helical" evidence="1">
    <location>
        <begin position="22"/>
        <end position="43"/>
    </location>
</feature>
<dbReference type="InterPro" id="IPR019166">
    <property type="entry name" value="MIC26/MIC27"/>
</dbReference>
<keyword evidence="1" id="KW-1133">Transmembrane helix</keyword>
<dbReference type="InterPro" id="IPR033181">
    <property type="entry name" value="Mic26_fungi"/>
</dbReference>
<feature type="region of interest" description="Disordered" evidence="2">
    <location>
        <begin position="286"/>
        <end position="307"/>
    </location>
</feature>
<keyword evidence="1" id="KW-0812">Transmembrane</keyword>
<keyword evidence="4" id="KW-1185">Reference proteome</keyword>
<name>A0ABR3BEZ9_PHYBL</name>